<dbReference type="PROSITE" id="PS50994">
    <property type="entry name" value="INTEGRASE"/>
    <property type="match status" value="1"/>
</dbReference>
<evidence type="ECO:0000313" key="3">
    <source>
        <dbReference type="EMBL" id="RCJ38656.1"/>
    </source>
</evidence>
<accession>A0A367RQ20</accession>
<gene>
    <name evidence="3" type="ORF">A6770_39660</name>
</gene>
<organism evidence="3 4">
    <name type="scientific">Nostoc minutum NIES-26</name>
    <dbReference type="NCBI Taxonomy" id="1844469"/>
    <lineage>
        <taxon>Bacteria</taxon>
        <taxon>Bacillati</taxon>
        <taxon>Cyanobacteriota</taxon>
        <taxon>Cyanophyceae</taxon>
        <taxon>Nostocales</taxon>
        <taxon>Nostocaceae</taxon>
        <taxon>Nostoc</taxon>
    </lineage>
</organism>
<dbReference type="Proteomes" id="UP000252107">
    <property type="component" value="Unassembled WGS sequence"/>
</dbReference>
<dbReference type="InterPro" id="IPR036397">
    <property type="entry name" value="RNaseH_sf"/>
</dbReference>
<name>A0A367RQ20_9NOSO</name>
<dbReference type="PANTHER" id="PTHR35004:SF6">
    <property type="entry name" value="TRANSPOSASE"/>
    <property type="match status" value="1"/>
</dbReference>
<evidence type="ECO:0000313" key="4">
    <source>
        <dbReference type="Proteomes" id="UP000252107"/>
    </source>
</evidence>
<dbReference type="Pfam" id="PF09299">
    <property type="entry name" value="Mu-transpos_C"/>
    <property type="match status" value="1"/>
</dbReference>
<keyword evidence="4" id="KW-1185">Reference proteome</keyword>
<evidence type="ECO:0000259" key="2">
    <source>
        <dbReference type="PROSITE" id="PS50994"/>
    </source>
</evidence>
<dbReference type="EMBL" id="LXQD01000096">
    <property type="protein sequence ID" value="RCJ38656.1"/>
    <property type="molecule type" value="Genomic_DNA"/>
</dbReference>
<dbReference type="InterPro" id="IPR015378">
    <property type="entry name" value="Transposase-like_Mu_C"/>
</dbReference>
<dbReference type="SUPFAM" id="SSF53098">
    <property type="entry name" value="Ribonuclease H-like"/>
    <property type="match status" value="1"/>
</dbReference>
<dbReference type="Gene3D" id="3.30.420.10">
    <property type="entry name" value="Ribonuclease H-like superfamily/Ribonuclease H"/>
    <property type="match status" value="1"/>
</dbReference>
<proteinExistence type="predicted"/>
<evidence type="ECO:0000256" key="1">
    <source>
        <dbReference type="SAM" id="MobiDB-lite"/>
    </source>
</evidence>
<feature type="domain" description="Integrase catalytic" evidence="2">
    <location>
        <begin position="258"/>
        <end position="462"/>
    </location>
</feature>
<dbReference type="GO" id="GO:0015074">
    <property type="term" value="P:DNA integration"/>
    <property type="evidence" value="ECO:0007669"/>
    <property type="project" value="InterPro"/>
</dbReference>
<feature type="compositionally biased region" description="Basic and acidic residues" evidence="1">
    <location>
        <begin position="715"/>
        <end position="725"/>
    </location>
</feature>
<dbReference type="InterPro" id="IPR001584">
    <property type="entry name" value="Integrase_cat-core"/>
</dbReference>
<protein>
    <submittedName>
        <fullName evidence="3">Transposase</fullName>
    </submittedName>
</protein>
<feature type="region of interest" description="Disordered" evidence="1">
    <location>
        <begin position="687"/>
        <end position="731"/>
    </location>
</feature>
<dbReference type="InterPro" id="IPR012337">
    <property type="entry name" value="RNaseH-like_sf"/>
</dbReference>
<sequence>MNRYQIRPGLHFWLKGREYVIKQQLANGELQICEVVTEVLSRITYTALVQFLFREELELQSTASFGVVGRKGNETQADFTQLPEEIRFEAKRKYSYVSFVLEQDIPQRTPDSLQPIIEQVSEQINDLNPPNWLTLYRWLKAYESSGQDIRSLVPKHKYKGDYRPKLEKEVIQIIDSCIQEIYLNPSRPNMADVHDEILRQIRQENLTRASIGQKALEIPHRSTIYRFASKLDPCVVAKKRLGNRIASQMYDPVMKGPRPNRPLERIEIDHTKLPLFVVDAEHRMPIGTPWLTSAVDKYSGVILGYYASFEPPSYLSVMQCLLHVIRPKNYLIENFPSVVNTWDTYGLPEVIVVDNGKEFYSTHFEDACLSLGIAIQYSPPTMPWYKSSIERYFGAVNSQLLSDLPGKSFSNFMKKYDYNPLKNAVISFEALQEILHIFIIDIYNQSSHPELKSPRTSVWSKAIQEFPPALPGSYQQLKVLVGNITTRKVTRRGVEFEGLIYNSFELSRFRSSALASEKATIKYDPTDLSQIYVFDPTIHQFLSVPALSQEYTKGLSIWQHQVIKKLARQEAEKVDIIALALAKEQIQKIVEQEWMSSKKGKTRTAMARWKGIGRSGLNTGDFEFSKDEQLLNNDIAINSIAPQTITLPKSEFSVMSGISELGSAFNNEFSSSSIEKNREKIEVEKFNNVQSPSCKDSGENSRKPNKRKSSQNKKSNVEVSDKLSENLEETASWKPDLSGWDVSIGLPS</sequence>
<dbReference type="GO" id="GO:0003676">
    <property type="term" value="F:nucleic acid binding"/>
    <property type="evidence" value="ECO:0007669"/>
    <property type="project" value="InterPro"/>
</dbReference>
<reference evidence="3" key="1">
    <citation type="submission" date="2016-04" db="EMBL/GenBank/DDBJ databases">
        <authorList>
            <person name="Tabuchi Yagui T.R."/>
        </authorList>
    </citation>
    <scope>NUCLEOTIDE SEQUENCE [LARGE SCALE GENOMIC DNA]</scope>
    <source>
        <strain evidence="3">NIES-26</strain>
    </source>
</reference>
<comment type="caution">
    <text evidence="3">The sequence shown here is derived from an EMBL/GenBank/DDBJ whole genome shotgun (WGS) entry which is preliminary data.</text>
</comment>
<dbReference type="AlphaFoldDB" id="A0A367RQ20"/>
<dbReference type="PANTHER" id="PTHR35004">
    <property type="entry name" value="TRANSPOSASE RV3428C-RELATED"/>
    <property type="match status" value="1"/>
</dbReference>